<reference evidence="10" key="2">
    <citation type="submission" date="2025-08" db="UniProtKB">
        <authorList>
            <consortium name="Ensembl"/>
        </authorList>
    </citation>
    <scope>IDENTIFICATION</scope>
    <source>
        <strain evidence="10">Isolate ISIS603380</strain>
    </source>
</reference>
<evidence type="ECO:0000256" key="2">
    <source>
        <dbReference type="ARBA" id="ARBA00006449"/>
    </source>
</evidence>
<evidence type="ECO:0000256" key="5">
    <source>
        <dbReference type="ARBA" id="ARBA00022729"/>
    </source>
</evidence>
<evidence type="ECO:0000256" key="9">
    <source>
        <dbReference type="SAM" id="SignalP"/>
    </source>
</evidence>
<dbReference type="GO" id="GO:0006824">
    <property type="term" value="P:cobalt ion transport"/>
    <property type="evidence" value="ECO:0007669"/>
    <property type="project" value="UniProtKB-KW"/>
</dbReference>
<evidence type="ECO:0000256" key="6">
    <source>
        <dbReference type="ARBA" id="ARBA00023285"/>
    </source>
</evidence>
<dbReference type="Proteomes" id="UP000007646">
    <property type="component" value="Unassembled WGS sequence"/>
</dbReference>
<feature type="binding site" evidence="7">
    <location>
        <position position="418"/>
    </location>
    <ligand>
        <name>cyanocob(III)alamin</name>
        <dbReference type="ChEBI" id="CHEBI:17439"/>
    </ligand>
</feature>
<dbReference type="eggNOG" id="ENOG502RXIA">
    <property type="taxonomic scope" value="Eukaryota"/>
</dbReference>
<feature type="binding site" evidence="7">
    <location>
        <position position="222"/>
    </location>
    <ligand>
        <name>cyanocob(III)alamin</name>
        <dbReference type="ChEBI" id="CHEBI:17439"/>
    </ligand>
</feature>
<name>G3SQM0_LOXAF</name>
<feature type="disulfide bond" evidence="8">
    <location>
        <begin position="26"/>
        <end position="247"/>
    </location>
</feature>
<keyword evidence="8" id="KW-1015">Disulfide bond</keyword>
<dbReference type="Pfam" id="PF01122">
    <property type="entry name" value="Cobalamin_bind"/>
    <property type="match status" value="1"/>
</dbReference>
<feature type="binding site" evidence="7">
    <location>
        <position position="271"/>
    </location>
    <ligand>
        <name>cyanocob(III)alamin</name>
        <dbReference type="ChEBI" id="CHEBI:17439"/>
    </ligand>
</feature>
<dbReference type="Gene3D" id="2.170.130.30">
    <property type="match status" value="1"/>
</dbReference>
<dbReference type="InterPro" id="IPR002157">
    <property type="entry name" value="Cbl-bd_prot"/>
</dbReference>
<dbReference type="GO" id="GO:0140104">
    <property type="term" value="F:molecular carrier activity"/>
    <property type="evidence" value="ECO:0007669"/>
    <property type="project" value="Ensembl"/>
</dbReference>
<comment type="similarity">
    <text evidence="2">Belongs to the eukaryotic cobalamin transport proteins family.</text>
</comment>
<dbReference type="STRING" id="9785.ENSLAFP00000002105"/>
<dbReference type="InterPro" id="IPR051588">
    <property type="entry name" value="Cobalamin_Transport"/>
</dbReference>
<feature type="disulfide bond" evidence="8">
    <location>
        <begin position="143"/>
        <end position="182"/>
    </location>
</feature>
<dbReference type="AlphaFoldDB" id="G3SQM0"/>
<proteinExistence type="inferred from homology"/>
<keyword evidence="4" id="KW-0964">Secreted</keyword>
<evidence type="ECO:0000256" key="7">
    <source>
        <dbReference type="PIRSR" id="PIRSR602157-1"/>
    </source>
</evidence>
<feature type="signal peptide" evidence="9">
    <location>
        <begin position="1"/>
        <end position="19"/>
    </location>
</feature>
<evidence type="ECO:0000256" key="3">
    <source>
        <dbReference type="ARBA" id="ARBA00022426"/>
    </source>
</evidence>
<dbReference type="GO" id="GO:0016324">
    <property type="term" value="C:apical plasma membrane"/>
    <property type="evidence" value="ECO:0007669"/>
    <property type="project" value="Ensembl"/>
</dbReference>
<comment type="subcellular location">
    <subcellularLocation>
        <location evidence="1">Secreted</location>
    </subcellularLocation>
</comment>
<dbReference type="InParanoid" id="G3SQM0"/>
<keyword evidence="11" id="KW-1185">Reference proteome</keyword>
<dbReference type="GO" id="GO:0140355">
    <property type="term" value="F:cargo receptor ligand activity"/>
    <property type="evidence" value="ECO:0007669"/>
    <property type="project" value="Ensembl"/>
</dbReference>
<dbReference type="Ensembl" id="ENSLAFT00000002518.3">
    <property type="protein sequence ID" value="ENSLAFP00000002105.3"/>
    <property type="gene ID" value="ENSLAFG00000002518.3"/>
</dbReference>
<reference evidence="10 11" key="1">
    <citation type="submission" date="2009-06" db="EMBL/GenBank/DDBJ databases">
        <title>The Genome Sequence of Loxodonta africana (African elephant).</title>
        <authorList>
            <person name="Di Palma F."/>
            <person name="Heiman D."/>
            <person name="Young S."/>
            <person name="Johnson J."/>
            <person name="Lander E.S."/>
            <person name="Lindblad-Toh K."/>
        </authorList>
    </citation>
    <scope>NUCLEOTIDE SEQUENCE [LARGE SCALE GENOMIC DNA]</scope>
    <source>
        <strain evidence="10 11">Isolate ISIS603380</strain>
    </source>
</reference>
<dbReference type="GeneTree" id="ENSGT00530000063370"/>
<evidence type="ECO:0000256" key="4">
    <source>
        <dbReference type="ARBA" id="ARBA00022525"/>
    </source>
</evidence>
<feature type="binding site" evidence="7">
    <location>
        <position position="171"/>
    </location>
    <ligand>
        <name>cyanocob(III)alamin</name>
        <dbReference type="ChEBI" id="CHEBI:17439"/>
    </ligand>
</feature>
<keyword evidence="5 9" id="KW-0732">Signal</keyword>
<accession>G3SQM0</accession>
<dbReference type="HOGENOM" id="CLU_052188_2_0_1"/>
<sequence length="418" mass="45753">MAWFALHVLSILWAMAGTSIQIQSSCSVPSAQQPLVNSIQVLMESSVTSSDFPNPSILIAMNLAGAYNLEVQKLLTDELMASDTNNLTAGQLALTIMALNSSCQDPENDVSLLQKQMENWAPSSSNAGVLSFYGPGLAILALCQKNPEATLPIAARFAKSLMANLSPFNTDTGAIATLALTCVYNKIPAGSEEGYRNLFGQVLKYIVDDISTRIEDNGIIGNIYSTGLAMQQALSVTPVQPNKEWDCKKTMDTILNEIQQGKFHNPMSIAQILPSLKGKTYLDVPHVNCSPDHEVQPTLPNEPSTVPTSPYNITVIYTINNQLRGVELLFNVTIDVSVKKGSVLLIVLEEAQRKNPMFKFETTMTSWGLLVTSINNIAENVNHNTYWQFLSGKTPLNEGVADYVPFNQEHITANFTQY</sequence>
<dbReference type="GO" id="GO:0005768">
    <property type="term" value="C:endosome"/>
    <property type="evidence" value="ECO:0007669"/>
    <property type="project" value="Ensembl"/>
</dbReference>
<dbReference type="PANTHER" id="PTHR10559:SF15">
    <property type="entry name" value="COBALAMIN BINDING INTRINSIC FACTOR"/>
    <property type="match status" value="1"/>
</dbReference>
<feature type="binding site" evidence="7">
    <location>
        <position position="396"/>
    </location>
    <ligand>
        <name>cyanocob(III)alamin</name>
        <dbReference type="ChEBI" id="CHEBI:17439"/>
    </ligand>
</feature>
<dbReference type="OMA" id="AYNVEAQ"/>
<keyword evidence="3" id="KW-0406">Ion transport</keyword>
<protein>
    <submittedName>
        <fullName evidence="10">Cobalamin binding intrinsic factor</fullName>
    </submittedName>
</protein>
<keyword evidence="6 7" id="KW-0170">Cobalt</keyword>
<dbReference type="PANTHER" id="PTHR10559">
    <property type="entry name" value="TRANSCOBALAMIN-1/GASTRIC INTRINSIC FACTOR"/>
    <property type="match status" value="1"/>
</dbReference>
<evidence type="ECO:0000313" key="10">
    <source>
        <dbReference type="Ensembl" id="ENSLAFP00000002105.3"/>
    </source>
</evidence>
<keyword evidence="3" id="KW-0171">Cobalt transport</keyword>
<organism evidence="10 11">
    <name type="scientific">Loxodonta africana</name>
    <name type="common">African elephant</name>
    <dbReference type="NCBI Taxonomy" id="9785"/>
    <lineage>
        <taxon>Eukaryota</taxon>
        <taxon>Metazoa</taxon>
        <taxon>Chordata</taxon>
        <taxon>Craniata</taxon>
        <taxon>Vertebrata</taxon>
        <taxon>Euteleostomi</taxon>
        <taxon>Mammalia</taxon>
        <taxon>Eutheria</taxon>
        <taxon>Afrotheria</taxon>
        <taxon>Proboscidea</taxon>
        <taxon>Elephantidae</taxon>
        <taxon>Loxodonta</taxon>
    </lineage>
</organism>
<dbReference type="FunCoup" id="G3SQM0">
    <property type="interactions" value="5"/>
</dbReference>
<evidence type="ECO:0000313" key="11">
    <source>
        <dbReference type="Proteomes" id="UP000007646"/>
    </source>
</evidence>
<dbReference type="Gene3D" id="1.50.10.20">
    <property type="match status" value="1"/>
</dbReference>
<evidence type="ECO:0000256" key="1">
    <source>
        <dbReference type="ARBA" id="ARBA00004613"/>
    </source>
</evidence>
<dbReference type="GO" id="GO:0015889">
    <property type="term" value="P:cobalamin transport"/>
    <property type="evidence" value="ECO:0007669"/>
    <property type="project" value="Ensembl"/>
</dbReference>
<keyword evidence="3" id="KW-0813">Transport</keyword>
<dbReference type="PROSITE" id="PS00468">
    <property type="entry name" value="COBALAMIN_BINDING"/>
    <property type="match status" value="1"/>
</dbReference>
<feature type="chain" id="PRO_5003454068" evidence="9">
    <location>
        <begin position="20"/>
        <end position="418"/>
    </location>
</feature>
<dbReference type="GO" id="GO:0031419">
    <property type="term" value="F:cobalamin binding"/>
    <property type="evidence" value="ECO:0007669"/>
    <property type="project" value="Ensembl"/>
</dbReference>
<reference evidence="10" key="3">
    <citation type="submission" date="2025-09" db="UniProtKB">
        <authorList>
            <consortium name="Ensembl"/>
        </authorList>
    </citation>
    <scope>IDENTIFICATION</scope>
    <source>
        <strain evidence="10">Isolate ISIS603380</strain>
    </source>
</reference>
<dbReference type="GO" id="GO:0005902">
    <property type="term" value="C:microvillus"/>
    <property type="evidence" value="ECO:0007669"/>
    <property type="project" value="Ensembl"/>
</dbReference>
<gene>
    <name evidence="10" type="primary">CBLIF</name>
</gene>
<evidence type="ECO:0000256" key="8">
    <source>
        <dbReference type="PIRSR" id="PIRSR602157-2"/>
    </source>
</evidence>
<dbReference type="GO" id="GO:0005615">
    <property type="term" value="C:extracellular space"/>
    <property type="evidence" value="ECO:0007669"/>
    <property type="project" value="Ensembl"/>
</dbReference>